<proteinExistence type="inferred from homology"/>
<dbReference type="GO" id="GO:0003875">
    <property type="term" value="F:ADP-ribosylarginine hydrolase activity"/>
    <property type="evidence" value="ECO:0007669"/>
    <property type="project" value="UniProtKB-EC"/>
</dbReference>
<evidence type="ECO:0000256" key="6">
    <source>
        <dbReference type="ARBA" id="ARBA00049798"/>
    </source>
</evidence>
<evidence type="ECO:0000256" key="4">
    <source>
        <dbReference type="ARBA" id="ARBA00049725"/>
    </source>
</evidence>
<dbReference type="SUPFAM" id="SSF101478">
    <property type="entry name" value="ADP-ribosylglycohydrolase"/>
    <property type="match status" value="1"/>
</dbReference>
<dbReference type="Proteomes" id="UP000828390">
    <property type="component" value="Unassembled WGS sequence"/>
</dbReference>
<evidence type="ECO:0000256" key="7">
    <source>
        <dbReference type="ARBA" id="ARBA00049810"/>
    </source>
</evidence>
<dbReference type="InterPro" id="IPR036705">
    <property type="entry name" value="Ribosyl_crysJ1_sf"/>
</dbReference>
<accession>A0A9D4LT14</accession>
<organism evidence="8 9">
    <name type="scientific">Dreissena polymorpha</name>
    <name type="common">Zebra mussel</name>
    <name type="synonym">Mytilus polymorpha</name>
    <dbReference type="NCBI Taxonomy" id="45954"/>
    <lineage>
        <taxon>Eukaryota</taxon>
        <taxon>Metazoa</taxon>
        <taxon>Spiralia</taxon>
        <taxon>Lophotrochozoa</taxon>
        <taxon>Mollusca</taxon>
        <taxon>Bivalvia</taxon>
        <taxon>Autobranchia</taxon>
        <taxon>Heteroconchia</taxon>
        <taxon>Euheterodonta</taxon>
        <taxon>Imparidentia</taxon>
        <taxon>Neoheterodontei</taxon>
        <taxon>Myida</taxon>
        <taxon>Dreissenoidea</taxon>
        <taxon>Dreissenidae</taxon>
        <taxon>Dreissena</taxon>
    </lineage>
</organism>
<comment type="caution">
    <text evidence="8">The sequence shown here is derived from an EMBL/GenBank/DDBJ whole genome shotgun (WGS) entry which is preliminary data.</text>
</comment>
<gene>
    <name evidence="8" type="ORF">DPMN_026485</name>
</gene>
<dbReference type="InterPro" id="IPR005502">
    <property type="entry name" value="Ribosyl_crysJ1"/>
</dbReference>
<evidence type="ECO:0000256" key="1">
    <source>
        <dbReference type="ARBA" id="ARBA00010702"/>
    </source>
</evidence>
<reference evidence="8" key="2">
    <citation type="submission" date="2020-11" db="EMBL/GenBank/DDBJ databases">
        <authorList>
            <person name="McCartney M.A."/>
            <person name="Auch B."/>
            <person name="Kono T."/>
            <person name="Mallez S."/>
            <person name="Becker A."/>
            <person name="Gohl D.M."/>
            <person name="Silverstein K.A.T."/>
            <person name="Koren S."/>
            <person name="Bechman K.B."/>
            <person name="Herman A."/>
            <person name="Abrahante J.E."/>
            <person name="Garbe J."/>
        </authorList>
    </citation>
    <scope>NUCLEOTIDE SEQUENCE</scope>
    <source>
        <strain evidence="8">Duluth1</strain>
        <tissue evidence="8">Whole animal</tissue>
    </source>
</reference>
<dbReference type="EC" id="3.2.2.19" evidence="4"/>
<dbReference type="Gene3D" id="1.10.4080.10">
    <property type="entry name" value="ADP-ribosylation/Crystallin J1"/>
    <property type="match status" value="1"/>
</dbReference>
<evidence type="ECO:0000313" key="9">
    <source>
        <dbReference type="Proteomes" id="UP000828390"/>
    </source>
</evidence>
<dbReference type="PANTHER" id="PTHR16222">
    <property type="entry name" value="ADP-RIBOSYLGLYCOHYDROLASE"/>
    <property type="match status" value="1"/>
</dbReference>
<protein>
    <recommendedName>
        <fullName evidence="5">ADP-ribosylhydrolase ARH1</fullName>
        <ecNumber evidence="4">3.2.2.19</ecNumber>
    </recommendedName>
    <alternativeName>
        <fullName evidence="6">ADP-ribose-L-arginine cleaving enzyme</fullName>
    </alternativeName>
    <alternativeName>
        <fullName evidence="7">[Protein ADP-ribosylarginine] hydrolase</fullName>
    </alternativeName>
</protein>
<dbReference type="EMBL" id="JAIWYP010000002">
    <property type="protein sequence ID" value="KAH3863496.1"/>
    <property type="molecule type" value="Genomic_DNA"/>
</dbReference>
<dbReference type="InterPro" id="IPR050792">
    <property type="entry name" value="ADP-ribosylglycohydrolase"/>
</dbReference>
<evidence type="ECO:0000256" key="5">
    <source>
        <dbReference type="ARBA" id="ARBA00049773"/>
    </source>
</evidence>
<evidence type="ECO:0000313" key="8">
    <source>
        <dbReference type="EMBL" id="KAH3863496.1"/>
    </source>
</evidence>
<dbReference type="PANTHER" id="PTHR16222:SF26">
    <property type="entry name" value="ADP-RIBOSYLHYDROLASE ARH1"/>
    <property type="match status" value="1"/>
</dbReference>
<dbReference type="AlphaFoldDB" id="A0A9D4LT14"/>
<name>A0A9D4LT14_DREPO</name>
<keyword evidence="2" id="KW-0378">Hydrolase</keyword>
<comment type="function">
    <text evidence="3">Specifically acts as an arginine mono-ADP-ribosylhydrolase by mediating the removal of mono-ADP-ribose attached to arginine residues on proteins.</text>
</comment>
<evidence type="ECO:0000256" key="3">
    <source>
        <dbReference type="ARBA" id="ARBA00049582"/>
    </source>
</evidence>
<dbReference type="Pfam" id="PF03747">
    <property type="entry name" value="ADP_ribosyl_GH"/>
    <property type="match status" value="1"/>
</dbReference>
<sequence>MRAMCIGLRFPNPNQWHDLMKVSIETGRITHHHPRDYVGSLSLVLLMSYAIKENLVREWGNTQMEVVDMARKYITKGTFKKITVRKLVILHIEMKGISAIEKQRRWNQQTWPEGHYAARADYRRPVQL</sequence>
<evidence type="ECO:0000256" key="2">
    <source>
        <dbReference type="ARBA" id="ARBA00022801"/>
    </source>
</evidence>
<comment type="similarity">
    <text evidence="1">Belongs to the ADP-ribosylglycohydrolase family.</text>
</comment>
<keyword evidence="9" id="KW-1185">Reference proteome</keyword>
<reference evidence="8" key="1">
    <citation type="journal article" date="2019" name="bioRxiv">
        <title>The Genome of the Zebra Mussel, Dreissena polymorpha: A Resource for Invasive Species Research.</title>
        <authorList>
            <person name="McCartney M.A."/>
            <person name="Auch B."/>
            <person name="Kono T."/>
            <person name="Mallez S."/>
            <person name="Zhang Y."/>
            <person name="Obille A."/>
            <person name="Becker A."/>
            <person name="Abrahante J.E."/>
            <person name="Garbe J."/>
            <person name="Badalamenti J.P."/>
            <person name="Herman A."/>
            <person name="Mangelson H."/>
            <person name="Liachko I."/>
            <person name="Sullivan S."/>
            <person name="Sone E.D."/>
            <person name="Koren S."/>
            <person name="Silverstein K.A.T."/>
            <person name="Beckman K.B."/>
            <person name="Gohl D.M."/>
        </authorList>
    </citation>
    <scope>NUCLEOTIDE SEQUENCE</scope>
    <source>
        <strain evidence="8">Duluth1</strain>
        <tissue evidence="8">Whole animal</tissue>
    </source>
</reference>